<protein>
    <submittedName>
        <fullName evidence="1">Uncharacterized protein</fullName>
    </submittedName>
</protein>
<gene>
    <name evidence="1" type="ORF">HAX54_033409</name>
</gene>
<dbReference type="Proteomes" id="UP000823775">
    <property type="component" value="Unassembled WGS sequence"/>
</dbReference>
<evidence type="ECO:0000313" key="2">
    <source>
        <dbReference type="Proteomes" id="UP000823775"/>
    </source>
</evidence>
<name>A0ABS8VCA6_DATST</name>
<proteinExistence type="predicted"/>
<keyword evidence="2" id="KW-1185">Reference proteome</keyword>
<comment type="caution">
    <text evidence="1">The sequence shown here is derived from an EMBL/GenBank/DDBJ whole genome shotgun (WGS) entry which is preliminary data.</text>
</comment>
<sequence length="112" mass="13136">MARLSKIHLYKLLESVKSSGVPRIFTDKEHAEISSLELQFSDEEDSAFLEYIRTCRININIRQDIYLHNHHFRTAVRVKEKLVERDLHPNPSGSWPVDYLIKLAPWVSTYAL</sequence>
<dbReference type="EMBL" id="JACEIK010004272">
    <property type="protein sequence ID" value="MCD9644885.1"/>
    <property type="molecule type" value="Genomic_DNA"/>
</dbReference>
<accession>A0ABS8VCA6</accession>
<reference evidence="1 2" key="1">
    <citation type="journal article" date="2021" name="BMC Genomics">
        <title>Datura genome reveals duplications of psychoactive alkaloid biosynthetic genes and high mutation rate following tissue culture.</title>
        <authorList>
            <person name="Rajewski A."/>
            <person name="Carter-House D."/>
            <person name="Stajich J."/>
            <person name="Litt A."/>
        </authorList>
    </citation>
    <scope>NUCLEOTIDE SEQUENCE [LARGE SCALE GENOMIC DNA]</scope>
    <source>
        <strain evidence="1">AR-01</strain>
    </source>
</reference>
<organism evidence="1 2">
    <name type="scientific">Datura stramonium</name>
    <name type="common">Jimsonweed</name>
    <name type="synonym">Common thornapple</name>
    <dbReference type="NCBI Taxonomy" id="4076"/>
    <lineage>
        <taxon>Eukaryota</taxon>
        <taxon>Viridiplantae</taxon>
        <taxon>Streptophyta</taxon>
        <taxon>Embryophyta</taxon>
        <taxon>Tracheophyta</taxon>
        <taxon>Spermatophyta</taxon>
        <taxon>Magnoliopsida</taxon>
        <taxon>eudicotyledons</taxon>
        <taxon>Gunneridae</taxon>
        <taxon>Pentapetalae</taxon>
        <taxon>asterids</taxon>
        <taxon>lamiids</taxon>
        <taxon>Solanales</taxon>
        <taxon>Solanaceae</taxon>
        <taxon>Solanoideae</taxon>
        <taxon>Datureae</taxon>
        <taxon>Datura</taxon>
    </lineage>
</organism>
<evidence type="ECO:0000313" key="1">
    <source>
        <dbReference type="EMBL" id="MCD9644885.1"/>
    </source>
</evidence>